<dbReference type="Gene3D" id="1.10.1520.10">
    <property type="entry name" value="Ribonuclease III domain"/>
    <property type="match status" value="1"/>
</dbReference>
<dbReference type="PROSITE" id="PS50142">
    <property type="entry name" value="RNASE_3_2"/>
    <property type="match status" value="1"/>
</dbReference>
<dbReference type="GO" id="GO:0006364">
    <property type="term" value="P:rRNA processing"/>
    <property type="evidence" value="ECO:0007669"/>
    <property type="project" value="TreeGrafter"/>
</dbReference>
<sequence length="312" mass="35156">MNISRERNNGSMSHFDKKRKADYQHNPSHKRVQRDHPRAFDNKPTQHSDRNIQSNIESIPPLPEISQQYENVVFTHPSVNAQPRANYDRLEFLGDAYLELIASQLIYAKFSVLEAGRMSQVREDLVKNETLANYVVLYGLDKRLTQGDRLQRGPEKSWLKIKGDLFEAYVAAIILSNPTDGFDITKKWLSELWGPKLDAQSAHPQVSSQSKVDLAKKIMGNGVKINYVDERDPVVHFGKGKETYYIAAYLNGWGWENRYLGSGEGLSRVAAGQAAAAAALSNKPLIDEIVAKKAENSTQRRSEVQGKEKSKG</sequence>
<dbReference type="SMART" id="SM00535">
    <property type="entry name" value="RIBOc"/>
    <property type="match status" value="1"/>
</dbReference>
<feature type="compositionally biased region" description="Basic and acidic residues" evidence="2">
    <location>
        <begin position="34"/>
        <end position="50"/>
    </location>
</feature>
<protein>
    <recommendedName>
        <fullName evidence="3">RNase III domain-containing protein</fullName>
    </recommendedName>
</protein>
<dbReference type="STRING" id="1016849.A0A0D1YGH7"/>
<dbReference type="InterPro" id="IPR036389">
    <property type="entry name" value="RNase_III_sf"/>
</dbReference>
<evidence type="ECO:0000256" key="2">
    <source>
        <dbReference type="SAM" id="MobiDB-lite"/>
    </source>
</evidence>
<dbReference type="GO" id="GO:0034475">
    <property type="term" value="P:U4 snRNA 3'-end processing"/>
    <property type="evidence" value="ECO:0007669"/>
    <property type="project" value="TreeGrafter"/>
</dbReference>
<dbReference type="AlphaFoldDB" id="A0A0D1YGH7"/>
<dbReference type="SUPFAM" id="SSF54768">
    <property type="entry name" value="dsRNA-binding domain-like"/>
    <property type="match status" value="1"/>
</dbReference>
<dbReference type="InterPro" id="IPR000999">
    <property type="entry name" value="RNase_III_dom"/>
</dbReference>
<feature type="region of interest" description="Disordered" evidence="2">
    <location>
        <begin position="1"/>
        <end position="52"/>
    </location>
</feature>
<dbReference type="HOGENOM" id="CLU_048162_0_0_1"/>
<dbReference type="GO" id="GO:0006369">
    <property type="term" value="P:termination of RNA polymerase II transcription"/>
    <property type="evidence" value="ECO:0007669"/>
    <property type="project" value="TreeGrafter"/>
</dbReference>
<dbReference type="Proteomes" id="UP000053599">
    <property type="component" value="Unassembled WGS sequence"/>
</dbReference>
<reference evidence="4 5" key="1">
    <citation type="submission" date="2015-01" db="EMBL/GenBank/DDBJ databases">
        <title>The Genome Sequence of Exophiala sideris CBS121828.</title>
        <authorList>
            <consortium name="The Broad Institute Genomics Platform"/>
            <person name="Cuomo C."/>
            <person name="de Hoog S."/>
            <person name="Gorbushina A."/>
            <person name="Stielow B."/>
            <person name="Teixiera M."/>
            <person name="Abouelleil A."/>
            <person name="Chapman S.B."/>
            <person name="Priest M."/>
            <person name="Young S.K."/>
            <person name="Wortman J."/>
            <person name="Nusbaum C."/>
            <person name="Birren B."/>
        </authorList>
    </citation>
    <scope>NUCLEOTIDE SEQUENCE [LARGE SCALE GENOMIC DNA]</scope>
    <source>
        <strain evidence="4 5">CBS 121828</strain>
    </source>
</reference>
<feature type="region of interest" description="Disordered" evidence="2">
    <location>
        <begin position="293"/>
        <end position="312"/>
    </location>
</feature>
<evidence type="ECO:0000313" key="5">
    <source>
        <dbReference type="Proteomes" id="UP000053599"/>
    </source>
</evidence>
<keyword evidence="1" id="KW-0694">RNA-binding</keyword>
<evidence type="ECO:0000256" key="1">
    <source>
        <dbReference type="ARBA" id="ARBA00022884"/>
    </source>
</evidence>
<dbReference type="PANTHER" id="PTHR11207:SF0">
    <property type="entry name" value="RIBONUCLEASE 3"/>
    <property type="match status" value="1"/>
</dbReference>
<dbReference type="PROSITE" id="PS00517">
    <property type="entry name" value="RNASE_3_1"/>
    <property type="match status" value="1"/>
</dbReference>
<dbReference type="Pfam" id="PF00636">
    <property type="entry name" value="Ribonuclease_3"/>
    <property type="match status" value="1"/>
</dbReference>
<dbReference type="Gene3D" id="3.30.160.20">
    <property type="match status" value="1"/>
</dbReference>
<dbReference type="CDD" id="cd00593">
    <property type="entry name" value="RIBOc"/>
    <property type="match status" value="1"/>
</dbReference>
<dbReference type="GO" id="GO:0004525">
    <property type="term" value="F:ribonuclease III activity"/>
    <property type="evidence" value="ECO:0007669"/>
    <property type="project" value="InterPro"/>
</dbReference>
<dbReference type="GO" id="GO:0005654">
    <property type="term" value="C:nucleoplasm"/>
    <property type="evidence" value="ECO:0007669"/>
    <property type="project" value="TreeGrafter"/>
</dbReference>
<name>A0A0D1YGH7_9EURO</name>
<proteinExistence type="predicted"/>
<gene>
    <name evidence="4" type="ORF">PV11_07567</name>
</gene>
<dbReference type="SUPFAM" id="SSF69065">
    <property type="entry name" value="RNase III domain-like"/>
    <property type="match status" value="1"/>
</dbReference>
<evidence type="ECO:0000313" key="4">
    <source>
        <dbReference type="EMBL" id="KIV80034.1"/>
    </source>
</evidence>
<organism evidence="4 5">
    <name type="scientific">Exophiala sideris</name>
    <dbReference type="NCBI Taxonomy" id="1016849"/>
    <lineage>
        <taxon>Eukaryota</taxon>
        <taxon>Fungi</taxon>
        <taxon>Dikarya</taxon>
        <taxon>Ascomycota</taxon>
        <taxon>Pezizomycotina</taxon>
        <taxon>Eurotiomycetes</taxon>
        <taxon>Chaetothyriomycetidae</taxon>
        <taxon>Chaetothyriales</taxon>
        <taxon>Herpotrichiellaceae</taxon>
        <taxon>Exophiala</taxon>
    </lineage>
</organism>
<feature type="domain" description="RNase III" evidence="3">
    <location>
        <begin position="45"/>
        <end position="178"/>
    </location>
</feature>
<accession>A0A0D1YGH7</accession>
<dbReference type="OrthoDB" id="2392202at2759"/>
<dbReference type="PANTHER" id="PTHR11207">
    <property type="entry name" value="RIBONUCLEASE III"/>
    <property type="match status" value="1"/>
</dbReference>
<dbReference type="GO" id="GO:0003723">
    <property type="term" value="F:RNA binding"/>
    <property type="evidence" value="ECO:0007669"/>
    <property type="project" value="UniProtKB-KW"/>
</dbReference>
<evidence type="ECO:0000259" key="3">
    <source>
        <dbReference type="PROSITE" id="PS50142"/>
    </source>
</evidence>
<dbReference type="EMBL" id="KN846953">
    <property type="protein sequence ID" value="KIV80034.1"/>
    <property type="molecule type" value="Genomic_DNA"/>
</dbReference>